<keyword evidence="7 11" id="KW-0408">Iron</keyword>
<dbReference type="PANTHER" id="PTHR30182">
    <property type="entry name" value="L-SERINE DEHYDRATASE"/>
    <property type="match status" value="1"/>
</dbReference>
<protein>
    <recommendedName>
        <fullName evidence="11">L-serine dehydratase</fullName>
        <ecNumber evidence="11">4.3.1.17</ecNumber>
    </recommendedName>
</protein>
<dbReference type="InterPro" id="IPR029009">
    <property type="entry name" value="ASB_dom_sf"/>
</dbReference>
<comment type="pathway">
    <text evidence="2">Carbohydrate biosynthesis; gluconeogenesis.</text>
</comment>
<dbReference type="InterPro" id="IPR004644">
    <property type="entry name" value="Fe-S_L-Ser_mono"/>
</dbReference>
<dbReference type="InterPro" id="IPR005130">
    <property type="entry name" value="Ser_deHydtase-like_asu"/>
</dbReference>
<dbReference type="SUPFAM" id="SSF143548">
    <property type="entry name" value="Serine metabolism enzymes domain"/>
    <property type="match status" value="1"/>
</dbReference>
<keyword evidence="5 11" id="KW-0004">4Fe-4S</keyword>
<name>A0ABV7QZT4_9RHOB</name>
<dbReference type="PANTHER" id="PTHR30182:SF1">
    <property type="entry name" value="L-SERINE DEHYDRATASE 1"/>
    <property type="match status" value="1"/>
</dbReference>
<evidence type="ECO:0000256" key="10">
    <source>
        <dbReference type="ARBA" id="ARBA00049406"/>
    </source>
</evidence>
<comment type="catalytic activity">
    <reaction evidence="10 11">
        <text>L-serine = pyruvate + NH4(+)</text>
        <dbReference type="Rhea" id="RHEA:19169"/>
        <dbReference type="ChEBI" id="CHEBI:15361"/>
        <dbReference type="ChEBI" id="CHEBI:28938"/>
        <dbReference type="ChEBI" id="CHEBI:33384"/>
        <dbReference type="EC" id="4.3.1.17"/>
    </reaction>
</comment>
<dbReference type="InterPro" id="IPR051318">
    <property type="entry name" value="Fe-S_L-Ser"/>
</dbReference>
<keyword evidence="8 11" id="KW-0411">Iron-sulfur</keyword>
<comment type="caution">
    <text evidence="14">The sequence shown here is derived from an EMBL/GenBank/DDBJ whole genome shotgun (WGS) entry which is preliminary data.</text>
</comment>
<evidence type="ECO:0000256" key="11">
    <source>
        <dbReference type="RuleBase" id="RU366059"/>
    </source>
</evidence>
<evidence type="ECO:0000313" key="15">
    <source>
        <dbReference type="Proteomes" id="UP001595721"/>
    </source>
</evidence>
<sequence length="460" mass="48058">MFLSVFDIFKIGVGPSSSHTMGPMVAGGRFLDMLRDQPFRPHGLRASLHGSLAFTGKGHATDRATILGLAGFLPETMNAEAAETVLAANRDSRILSPEGLGDLHFDPARDLIFDYDRALPGHANGMILMATDAQGDVISQETYYSIGGGFVLTAAELAARGDDTRTDASPKVPHAFASAAEMLDMAAASGKSVAAMKRENERVFRSDAEISAGIHHIWQVMRNCMERGLETGGILPGGLSIRRRAPGIHAALKAEAGMNLTAPHVINDWMSMYAMAVNEENAAGGQVVTAPTNGAAGVVPAVIRYWLDHVPGASERQLDDFLLTAAAVGGLIKHNASISGAECGCQAEVGSASAMAAAGLCAVLGGTPQQVENAAEIALEHHLGMTCDPVRGLVQVPCIERNGLGAIKAVSAASLALRGDGQHFVPLDAAIETMRQTGADMSEKYKETSLGGLAVNVPNC</sequence>
<dbReference type="EC" id="4.3.1.17" evidence="11"/>
<evidence type="ECO:0000313" key="14">
    <source>
        <dbReference type="EMBL" id="MFC3526842.1"/>
    </source>
</evidence>
<dbReference type="Pfam" id="PF03315">
    <property type="entry name" value="SDH_beta"/>
    <property type="match status" value="1"/>
</dbReference>
<dbReference type="Proteomes" id="UP001595721">
    <property type="component" value="Unassembled WGS sequence"/>
</dbReference>
<evidence type="ECO:0000256" key="6">
    <source>
        <dbReference type="ARBA" id="ARBA00022723"/>
    </source>
</evidence>
<feature type="domain" description="Serine dehydratase beta chain" evidence="13">
    <location>
        <begin position="4"/>
        <end position="155"/>
    </location>
</feature>
<evidence type="ECO:0000256" key="9">
    <source>
        <dbReference type="ARBA" id="ARBA00023239"/>
    </source>
</evidence>
<dbReference type="Pfam" id="PF03313">
    <property type="entry name" value="SDH_alpha"/>
    <property type="match status" value="1"/>
</dbReference>
<keyword evidence="15" id="KW-1185">Reference proteome</keyword>
<evidence type="ECO:0000256" key="3">
    <source>
        <dbReference type="ARBA" id="ARBA00008636"/>
    </source>
</evidence>
<comment type="cofactor">
    <cofactor evidence="1 11">
        <name>[4Fe-4S] cluster</name>
        <dbReference type="ChEBI" id="CHEBI:49883"/>
    </cofactor>
</comment>
<accession>A0ABV7QZT4</accession>
<keyword evidence="9 11" id="KW-0456">Lyase</keyword>
<reference evidence="15" key="1">
    <citation type="journal article" date="2019" name="Int. J. Syst. Evol. Microbiol.">
        <title>The Global Catalogue of Microorganisms (GCM) 10K type strain sequencing project: providing services to taxonomists for standard genome sequencing and annotation.</title>
        <authorList>
            <consortium name="The Broad Institute Genomics Platform"/>
            <consortium name="The Broad Institute Genome Sequencing Center for Infectious Disease"/>
            <person name="Wu L."/>
            <person name="Ma J."/>
        </authorList>
    </citation>
    <scope>NUCLEOTIDE SEQUENCE [LARGE SCALE GENOMIC DNA]</scope>
    <source>
        <strain evidence="15">KCTC 42899</strain>
    </source>
</reference>
<evidence type="ECO:0000256" key="5">
    <source>
        <dbReference type="ARBA" id="ARBA00022485"/>
    </source>
</evidence>
<keyword evidence="6 11" id="KW-0479">Metal-binding</keyword>
<comment type="similarity">
    <text evidence="3 11">Belongs to the iron-sulfur dependent L-serine dehydratase family.</text>
</comment>
<dbReference type="GO" id="GO:0003941">
    <property type="term" value="F:L-serine ammonia-lyase activity"/>
    <property type="evidence" value="ECO:0007669"/>
    <property type="project" value="UniProtKB-EC"/>
</dbReference>
<evidence type="ECO:0000256" key="1">
    <source>
        <dbReference type="ARBA" id="ARBA00001966"/>
    </source>
</evidence>
<evidence type="ECO:0000256" key="2">
    <source>
        <dbReference type="ARBA" id="ARBA00004742"/>
    </source>
</evidence>
<evidence type="ECO:0000256" key="4">
    <source>
        <dbReference type="ARBA" id="ARBA00022432"/>
    </source>
</evidence>
<dbReference type="EMBL" id="JBHRXJ010000001">
    <property type="protein sequence ID" value="MFC3526842.1"/>
    <property type="molecule type" value="Genomic_DNA"/>
</dbReference>
<organism evidence="14 15">
    <name type="scientific">Paracoccus mangrovi</name>
    <dbReference type="NCBI Taxonomy" id="1715645"/>
    <lineage>
        <taxon>Bacteria</taxon>
        <taxon>Pseudomonadati</taxon>
        <taxon>Pseudomonadota</taxon>
        <taxon>Alphaproteobacteria</taxon>
        <taxon>Rhodobacterales</taxon>
        <taxon>Paracoccaceae</taxon>
        <taxon>Paracoccus</taxon>
    </lineage>
</organism>
<evidence type="ECO:0000259" key="13">
    <source>
        <dbReference type="Pfam" id="PF03315"/>
    </source>
</evidence>
<evidence type="ECO:0000259" key="12">
    <source>
        <dbReference type="Pfam" id="PF03313"/>
    </source>
</evidence>
<gene>
    <name evidence="14" type="ORF">ACFOMH_01565</name>
</gene>
<proteinExistence type="inferred from homology"/>
<dbReference type="NCBIfam" id="TIGR00720">
    <property type="entry name" value="sda_mono"/>
    <property type="match status" value="1"/>
</dbReference>
<dbReference type="RefSeq" id="WP_377742175.1">
    <property type="nucleotide sequence ID" value="NZ_JBHRXJ010000001.1"/>
</dbReference>
<dbReference type="Gene3D" id="3.30.1330.90">
    <property type="entry name" value="D-3-phosphoglycerate dehydrogenase, domain 3"/>
    <property type="match status" value="1"/>
</dbReference>
<dbReference type="InterPro" id="IPR005131">
    <property type="entry name" value="Ser_deHydtase_bsu"/>
</dbReference>
<feature type="domain" description="Serine dehydratase-like alpha subunit" evidence="12">
    <location>
        <begin position="191"/>
        <end position="454"/>
    </location>
</feature>
<evidence type="ECO:0000256" key="7">
    <source>
        <dbReference type="ARBA" id="ARBA00023004"/>
    </source>
</evidence>
<evidence type="ECO:0000256" key="8">
    <source>
        <dbReference type="ARBA" id="ARBA00023014"/>
    </source>
</evidence>
<keyword evidence="4 11" id="KW-0312">Gluconeogenesis</keyword>